<keyword evidence="4" id="KW-1185">Reference proteome</keyword>
<dbReference type="Proteomes" id="UP001497600">
    <property type="component" value="Chromosome H"/>
</dbReference>
<keyword evidence="2" id="KW-0812">Transmembrane</keyword>
<evidence type="ECO:0000256" key="2">
    <source>
        <dbReference type="SAM" id="Phobius"/>
    </source>
</evidence>
<evidence type="ECO:0000256" key="1">
    <source>
        <dbReference type="SAM" id="MobiDB-lite"/>
    </source>
</evidence>
<protein>
    <recommendedName>
        <fullName evidence="5">SAP domain-containing protein</fullName>
    </recommendedName>
</protein>
<evidence type="ECO:0000313" key="4">
    <source>
        <dbReference type="Proteomes" id="UP001497600"/>
    </source>
</evidence>
<name>A0ABP0EKI1_9ASCO</name>
<feature type="transmembrane region" description="Helical" evidence="2">
    <location>
        <begin position="321"/>
        <end position="342"/>
    </location>
</feature>
<dbReference type="EMBL" id="OZ004260">
    <property type="protein sequence ID" value="CAK7921296.1"/>
    <property type="molecule type" value="Genomic_DNA"/>
</dbReference>
<reference evidence="3 4" key="1">
    <citation type="submission" date="2024-01" db="EMBL/GenBank/DDBJ databases">
        <authorList>
            <consortium name="Genoscope - CEA"/>
            <person name="William W."/>
        </authorList>
    </citation>
    <scope>NUCLEOTIDE SEQUENCE [LARGE SCALE GENOMIC DNA]</scope>
    <source>
        <strain evidence="3 4">29B2s-10</strain>
    </source>
</reference>
<organism evidence="3 4">
    <name type="scientific">[Candida] anglica</name>
    <dbReference type="NCBI Taxonomy" id="148631"/>
    <lineage>
        <taxon>Eukaryota</taxon>
        <taxon>Fungi</taxon>
        <taxon>Dikarya</taxon>
        <taxon>Ascomycota</taxon>
        <taxon>Saccharomycotina</taxon>
        <taxon>Pichiomycetes</taxon>
        <taxon>Debaryomycetaceae</taxon>
        <taxon>Kurtzmaniella</taxon>
    </lineage>
</organism>
<accession>A0ABP0EKI1</accession>
<keyword evidence="2" id="KW-1133">Transmembrane helix</keyword>
<gene>
    <name evidence="3" type="ORF">CAAN4_H12530</name>
</gene>
<evidence type="ECO:0000313" key="3">
    <source>
        <dbReference type="EMBL" id="CAK7921296.1"/>
    </source>
</evidence>
<feature type="transmembrane region" description="Helical" evidence="2">
    <location>
        <begin position="169"/>
        <end position="191"/>
    </location>
</feature>
<proteinExistence type="predicted"/>
<keyword evidence="2" id="KW-0472">Membrane</keyword>
<feature type="compositionally biased region" description="Acidic residues" evidence="1">
    <location>
        <begin position="80"/>
        <end position="112"/>
    </location>
</feature>
<dbReference type="PANTHER" id="PTHR41807">
    <property type="entry name" value="GLUTATHIONE TRANSFERASE 3"/>
    <property type="match status" value="1"/>
</dbReference>
<sequence length="345" mass="39037">MSELQSLKKAELSEICHRLGIHSLTKDTKKVLVERVTEFIASNPDDGIAAVQAALDAEIGDTETLTEEVEAAVAAAAATTDDEEEEEDDDEEDDEEEDEEEVDAEDADDEDKDYNAPPPVDLKGWVVDPAIEYFETAYSKVLDFTDKVGITTLDLNGELRENLSRSVTLNYFELALEFSFFLYTFVPFVAIKDNDSIHQFFKDNISFVGSSDIAIPDFTALIGYAPISTFISWVFISVVFPLIVSYYVNFTRRLITFDDETELFGRIYQYDPFTFALSKTLLFYFLGVPVHHDFIREGGLISALKNHFIIQLDFYQKFAQILGGFPLIIGFSNVLVAIYSQFEEY</sequence>
<dbReference type="PANTHER" id="PTHR41807:SF1">
    <property type="entry name" value="GLUTATHIONE TRANSFERASE 3"/>
    <property type="match status" value="1"/>
</dbReference>
<feature type="transmembrane region" description="Helical" evidence="2">
    <location>
        <begin position="230"/>
        <end position="248"/>
    </location>
</feature>
<dbReference type="InterPro" id="IPR038872">
    <property type="entry name" value="Put_GTT3"/>
</dbReference>
<feature type="region of interest" description="Disordered" evidence="1">
    <location>
        <begin position="73"/>
        <end position="120"/>
    </location>
</feature>
<evidence type="ECO:0008006" key="5">
    <source>
        <dbReference type="Google" id="ProtNLM"/>
    </source>
</evidence>